<name>A0A0C2WBZ2_AMAMK</name>
<evidence type="ECO:0000256" key="1">
    <source>
        <dbReference type="SAM" id="MobiDB-lite"/>
    </source>
</evidence>
<proteinExistence type="predicted"/>
<accession>A0A0C2WBZ2</accession>
<gene>
    <name evidence="2" type="ORF">M378DRAFT_174444</name>
</gene>
<dbReference type="Proteomes" id="UP000054549">
    <property type="component" value="Unassembled WGS sequence"/>
</dbReference>
<evidence type="ECO:0000313" key="3">
    <source>
        <dbReference type="Proteomes" id="UP000054549"/>
    </source>
</evidence>
<sequence>NGNDSGKEDDNSDDTGKDDDDDDDEDEEDYRKMAEERMAQAAEETAMAQAFDVTLEQEVSRGMGEWVESTKKLGGWTATKLESDMEYTQFAETILTLSPSHPAFHRFAGDVLRSLGHH</sequence>
<dbReference type="InParanoid" id="A0A0C2WBZ2"/>
<protein>
    <submittedName>
        <fullName evidence="2">Uncharacterized protein</fullName>
    </submittedName>
</protein>
<feature type="region of interest" description="Disordered" evidence="1">
    <location>
        <begin position="1"/>
        <end position="34"/>
    </location>
</feature>
<keyword evidence="3" id="KW-1185">Reference proteome</keyword>
<feature type="compositionally biased region" description="Acidic residues" evidence="1">
    <location>
        <begin position="10"/>
        <end position="28"/>
    </location>
</feature>
<dbReference type="HOGENOM" id="CLU_2078529_0_0_1"/>
<reference evidence="2 3" key="1">
    <citation type="submission" date="2014-04" db="EMBL/GenBank/DDBJ databases">
        <title>Evolutionary Origins and Diversification of the Mycorrhizal Mutualists.</title>
        <authorList>
            <consortium name="DOE Joint Genome Institute"/>
            <consortium name="Mycorrhizal Genomics Consortium"/>
            <person name="Kohler A."/>
            <person name="Kuo A."/>
            <person name="Nagy L.G."/>
            <person name="Floudas D."/>
            <person name="Copeland A."/>
            <person name="Barry K.W."/>
            <person name="Cichocki N."/>
            <person name="Veneault-Fourrey C."/>
            <person name="LaButti K."/>
            <person name="Lindquist E.A."/>
            <person name="Lipzen A."/>
            <person name="Lundell T."/>
            <person name="Morin E."/>
            <person name="Murat C."/>
            <person name="Riley R."/>
            <person name="Ohm R."/>
            <person name="Sun H."/>
            <person name="Tunlid A."/>
            <person name="Henrissat B."/>
            <person name="Grigoriev I.V."/>
            <person name="Hibbett D.S."/>
            <person name="Martin F."/>
        </authorList>
    </citation>
    <scope>NUCLEOTIDE SEQUENCE [LARGE SCALE GENOMIC DNA]</scope>
    <source>
        <strain evidence="2 3">Koide BX008</strain>
    </source>
</reference>
<dbReference type="EMBL" id="KN818949">
    <property type="protein sequence ID" value="KIL54091.1"/>
    <property type="molecule type" value="Genomic_DNA"/>
</dbReference>
<organism evidence="2 3">
    <name type="scientific">Amanita muscaria (strain Koide BX008)</name>
    <dbReference type="NCBI Taxonomy" id="946122"/>
    <lineage>
        <taxon>Eukaryota</taxon>
        <taxon>Fungi</taxon>
        <taxon>Dikarya</taxon>
        <taxon>Basidiomycota</taxon>
        <taxon>Agaricomycotina</taxon>
        <taxon>Agaricomycetes</taxon>
        <taxon>Agaricomycetidae</taxon>
        <taxon>Agaricales</taxon>
        <taxon>Pluteineae</taxon>
        <taxon>Amanitaceae</taxon>
        <taxon>Amanita</taxon>
    </lineage>
</organism>
<dbReference type="AlphaFoldDB" id="A0A0C2WBZ2"/>
<evidence type="ECO:0000313" key="2">
    <source>
        <dbReference type="EMBL" id="KIL54091.1"/>
    </source>
</evidence>
<feature type="non-terminal residue" evidence="2">
    <location>
        <position position="1"/>
    </location>
</feature>